<accession>A0A7R8CIP6</accession>
<proteinExistence type="predicted"/>
<evidence type="ECO:0000313" key="2">
    <source>
        <dbReference type="Proteomes" id="UP000675881"/>
    </source>
</evidence>
<gene>
    <name evidence="1" type="ORF">LSAA_4497</name>
</gene>
<sequence length="343" mass="40277">MILTSQLTNSSKRMITLACYEDLDVYKKNNKDIRDSDIYHRSRKYQLTPWSGINYTNPLIEFAHQKSFSRPQLSEMNREVSLRVWSSFRANLVQKSLTQNNLRNDLCNYRLGVSLFEEYDPYDIVIGEKTWIDLKKQKNMGEEYTELDNFDNPLLTPSATSKNRKSNRTNSYDGQVDILKYIITHGKYNSLKNINTWRKMKAEKQILPHINIKTYPQFSEEDLNKIMRGWFNVEVLEISSRLKQNVPCSDDAAKHQQGKVKIENSVRPLRKSSRKLINNDKTHFDELFRIINKKRKRSNCYPIQKADKDIYTLQLWKILLISSIEKVQGLSGLENSHSIVESP</sequence>
<evidence type="ECO:0000313" key="1">
    <source>
        <dbReference type="EMBL" id="CAF2832390.1"/>
    </source>
</evidence>
<name>A0A7R8CIP6_LEPSM</name>
<dbReference type="EMBL" id="HG994592">
    <property type="protein sequence ID" value="CAF2832390.1"/>
    <property type="molecule type" value="Genomic_DNA"/>
</dbReference>
<dbReference type="AlphaFoldDB" id="A0A7R8CIP6"/>
<protein>
    <submittedName>
        <fullName evidence="1">(salmon louse) hypothetical protein</fullName>
    </submittedName>
</protein>
<dbReference type="OrthoDB" id="10257855at2759"/>
<reference evidence="1" key="1">
    <citation type="submission" date="2021-02" db="EMBL/GenBank/DDBJ databases">
        <authorList>
            <person name="Bekaert M."/>
        </authorList>
    </citation>
    <scope>NUCLEOTIDE SEQUENCE</scope>
    <source>
        <strain evidence="1">IoA-00</strain>
    </source>
</reference>
<keyword evidence="2" id="KW-1185">Reference proteome</keyword>
<organism evidence="1 2">
    <name type="scientific">Lepeophtheirus salmonis</name>
    <name type="common">Salmon louse</name>
    <name type="synonym">Caligus salmonis</name>
    <dbReference type="NCBI Taxonomy" id="72036"/>
    <lineage>
        <taxon>Eukaryota</taxon>
        <taxon>Metazoa</taxon>
        <taxon>Ecdysozoa</taxon>
        <taxon>Arthropoda</taxon>
        <taxon>Crustacea</taxon>
        <taxon>Multicrustacea</taxon>
        <taxon>Hexanauplia</taxon>
        <taxon>Copepoda</taxon>
        <taxon>Siphonostomatoida</taxon>
        <taxon>Caligidae</taxon>
        <taxon>Lepeophtheirus</taxon>
    </lineage>
</organism>
<dbReference type="Proteomes" id="UP000675881">
    <property type="component" value="Chromosome 13"/>
</dbReference>